<comment type="caution">
    <text evidence="1">The sequence shown here is derived from an EMBL/GenBank/DDBJ whole genome shotgun (WGS) entry which is preliminary data.</text>
</comment>
<dbReference type="AlphaFoldDB" id="A0AAV6L1U8"/>
<name>A0AAV6L1U8_9ERIC</name>
<gene>
    <name evidence="1" type="ORF">RHGRI_008570</name>
</gene>
<proteinExistence type="predicted"/>
<reference evidence="1" key="1">
    <citation type="submission" date="2020-08" db="EMBL/GenBank/DDBJ databases">
        <title>Plant Genome Project.</title>
        <authorList>
            <person name="Zhang R.-G."/>
        </authorList>
    </citation>
    <scope>NUCLEOTIDE SEQUENCE</scope>
    <source>
        <strain evidence="1">WSP0</strain>
        <tissue evidence="1">Leaf</tissue>
    </source>
</reference>
<accession>A0AAV6L1U8</accession>
<dbReference type="InterPro" id="IPR016024">
    <property type="entry name" value="ARM-type_fold"/>
</dbReference>
<evidence type="ECO:0000313" key="1">
    <source>
        <dbReference type="EMBL" id="KAG5558660.1"/>
    </source>
</evidence>
<keyword evidence="2" id="KW-1185">Reference proteome</keyword>
<sequence length="289" mass="32305">MASSPPPTPSPHDLLSATETDPTLFVALALALLFNLSSADPVLLSSAVTLYFSLRSDYPTFLPLRLSHLLHASPGAHIRRLSSLLCLVKSGVIPHQISVLSLDQLKSIAIQHLDEEDDLSDLAMSHLAASYLFAEIEYTLTDRVAGAVYFNDLMISLCMSRFIVGSGNLQAQAVSAILLFIKNCPAGVLKPYPREIGSKLPELLQKGHSMLKEGVLKTLREIFRSCTREGFLEFYSDVMPGLTSIYEDEESSSLTSEEHDSLVMFMIVMSIEREKLRRRRRRRRRRIIL</sequence>
<dbReference type="InterPro" id="IPR011989">
    <property type="entry name" value="ARM-like"/>
</dbReference>
<dbReference type="Proteomes" id="UP000823749">
    <property type="component" value="Chromosome 3"/>
</dbReference>
<organism evidence="1 2">
    <name type="scientific">Rhododendron griersonianum</name>
    <dbReference type="NCBI Taxonomy" id="479676"/>
    <lineage>
        <taxon>Eukaryota</taxon>
        <taxon>Viridiplantae</taxon>
        <taxon>Streptophyta</taxon>
        <taxon>Embryophyta</taxon>
        <taxon>Tracheophyta</taxon>
        <taxon>Spermatophyta</taxon>
        <taxon>Magnoliopsida</taxon>
        <taxon>eudicotyledons</taxon>
        <taxon>Gunneridae</taxon>
        <taxon>Pentapetalae</taxon>
        <taxon>asterids</taxon>
        <taxon>Ericales</taxon>
        <taxon>Ericaceae</taxon>
        <taxon>Ericoideae</taxon>
        <taxon>Rhodoreae</taxon>
        <taxon>Rhododendron</taxon>
    </lineage>
</organism>
<dbReference type="SUPFAM" id="SSF48371">
    <property type="entry name" value="ARM repeat"/>
    <property type="match status" value="1"/>
</dbReference>
<evidence type="ECO:0000313" key="2">
    <source>
        <dbReference type="Proteomes" id="UP000823749"/>
    </source>
</evidence>
<dbReference type="Gene3D" id="1.25.10.10">
    <property type="entry name" value="Leucine-rich Repeat Variant"/>
    <property type="match status" value="1"/>
</dbReference>
<dbReference type="EMBL" id="JACTNZ010000003">
    <property type="protein sequence ID" value="KAG5558660.1"/>
    <property type="molecule type" value="Genomic_DNA"/>
</dbReference>
<protein>
    <submittedName>
        <fullName evidence="1">Uncharacterized protein</fullName>
    </submittedName>
</protein>